<gene>
    <name evidence="4" type="ORF">DJ90_1992</name>
</gene>
<name>A0A090ZL94_PAEMA</name>
<protein>
    <submittedName>
        <fullName evidence="4">Methyltransferase domain protein</fullName>
    </submittedName>
</protein>
<dbReference type="EMBL" id="JMQA01000001">
    <property type="protein sequence ID" value="KFN12114.1"/>
    <property type="molecule type" value="Genomic_DNA"/>
</dbReference>
<dbReference type="PANTHER" id="PTHR43464:SF19">
    <property type="entry name" value="UBIQUINONE BIOSYNTHESIS O-METHYLTRANSFERASE, MITOCHONDRIAL"/>
    <property type="match status" value="1"/>
</dbReference>
<dbReference type="GO" id="GO:0032259">
    <property type="term" value="P:methylation"/>
    <property type="evidence" value="ECO:0007669"/>
    <property type="project" value="UniProtKB-KW"/>
</dbReference>
<evidence type="ECO:0000313" key="5">
    <source>
        <dbReference type="Proteomes" id="UP000029278"/>
    </source>
</evidence>
<organism evidence="4 5">
    <name type="scientific">Paenibacillus macerans</name>
    <name type="common">Bacillus macerans</name>
    <dbReference type="NCBI Taxonomy" id="44252"/>
    <lineage>
        <taxon>Bacteria</taxon>
        <taxon>Bacillati</taxon>
        <taxon>Bacillota</taxon>
        <taxon>Bacilli</taxon>
        <taxon>Bacillales</taxon>
        <taxon>Paenibacillaceae</taxon>
        <taxon>Paenibacillus</taxon>
    </lineage>
</organism>
<keyword evidence="1 4" id="KW-0489">Methyltransferase</keyword>
<dbReference type="PATRIC" id="fig|44252.3.peg.195"/>
<keyword evidence="2 4" id="KW-0808">Transferase</keyword>
<dbReference type="OrthoDB" id="146133at2"/>
<sequence length="229" mass="26107">MKEEALYDRWWHAPAESEQQMEDSHAPFWEKVLDRIVEKEGMRDFSVLDFGCNQGGFLRFLYARHSFKEGVGTDLGIESIRVANERKGDLPLTYVATASPEQWGQRFDLAVSTAVIYLISDLREHAQKIKAALKPGGVYYASYSDYSNNPSLPQMREKIDSGGKLPMNLHSLDDIAGAFLAEGFTAGITRLTPKTFIPLSANERFFQSVRDRIQYEYEEAYLFRFTAPL</sequence>
<dbReference type="Proteomes" id="UP000029278">
    <property type="component" value="Unassembled WGS sequence"/>
</dbReference>
<dbReference type="Pfam" id="PF13489">
    <property type="entry name" value="Methyltransf_23"/>
    <property type="match status" value="1"/>
</dbReference>
<accession>A0A090ZL94</accession>
<dbReference type="AlphaFoldDB" id="A0A090ZL94"/>
<evidence type="ECO:0000256" key="1">
    <source>
        <dbReference type="ARBA" id="ARBA00022603"/>
    </source>
</evidence>
<dbReference type="GO" id="GO:0008168">
    <property type="term" value="F:methyltransferase activity"/>
    <property type="evidence" value="ECO:0007669"/>
    <property type="project" value="UniProtKB-KW"/>
</dbReference>
<dbReference type="GeneID" id="77008237"/>
<evidence type="ECO:0000256" key="2">
    <source>
        <dbReference type="ARBA" id="ARBA00022679"/>
    </source>
</evidence>
<dbReference type="RefSeq" id="WP_036624153.1">
    <property type="nucleotide sequence ID" value="NZ_BGML01000001.1"/>
</dbReference>
<dbReference type="PANTHER" id="PTHR43464">
    <property type="entry name" value="METHYLTRANSFERASE"/>
    <property type="match status" value="1"/>
</dbReference>
<comment type="caution">
    <text evidence="4">The sequence shown here is derived from an EMBL/GenBank/DDBJ whole genome shotgun (WGS) entry which is preliminary data.</text>
</comment>
<dbReference type="CDD" id="cd02440">
    <property type="entry name" value="AdoMet_MTases"/>
    <property type="match status" value="1"/>
</dbReference>
<keyword evidence="5" id="KW-1185">Reference proteome</keyword>
<reference evidence="4 5" key="1">
    <citation type="submission" date="2014-04" db="EMBL/GenBank/DDBJ databases">
        <authorList>
            <person name="Bishop-Lilly K.A."/>
            <person name="Broomall S.M."/>
            <person name="Chain P.S."/>
            <person name="Chertkov O."/>
            <person name="Coyne S.R."/>
            <person name="Daligault H.E."/>
            <person name="Davenport K.W."/>
            <person name="Erkkila T."/>
            <person name="Frey K.G."/>
            <person name="Gibbons H.S."/>
            <person name="Gu W."/>
            <person name="Jaissle J."/>
            <person name="Johnson S.L."/>
            <person name="Koroleva G.I."/>
            <person name="Ladner J.T."/>
            <person name="Lo C.-C."/>
            <person name="Minogue T.D."/>
            <person name="Munk C."/>
            <person name="Palacios G.F."/>
            <person name="Redden C.L."/>
            <person name="Rosenzweig C.N."/>
            <person name="Scholz M.B."/>
            <person name="Teshima H."/>
            <person name="Xu Y."/>
        </authorList>
    </citation>
    <scope>NUCLEOTIDE SEQUENCE [LARGE SCALE GENOMIC DNA]</scope>
    <source>
        <strain evidence="4 5">8244</strain>
    </source>
</reference>
<evidence type="ECO:0000313" key="4">
    <source>
        <dbReference type="EMBL" id="KFN12114.1"/>
    </source>
</evidence>
<dbReference type="SUPFAM" id="SSF53335">
    <property type="entry name" value="S-adenosyl-L-methionine-dependent methyltransferases"/>
    <property type="match status" value="1"/>
</dbReference>
<evidence type="ECO:0000256" key="3">
    <source>
        <dbReference type="ARBA" id="ARBA00022691"/>
    </source>
</evidence>
<dbReference type="HOGENOM" id="CLU_1208839_0_0_9"/>
<proteinExistence type="predicted"/>
<keyword evidence="3" id="KW-0949">S-adenosyl-L-methionine</keyword>
<dbReference type="Gene3D" id="3.40.50.150">
    <property type="entry name" value="Vaccinia Virus protein VP39"/>
    <property type="match status" value="1"/>
</dbReference>
<dbReference type="STRING" id="44252.DJ90_1992"/>
<dbReference type="InterPro" id="IPR029063">
    <property type="entry name" value="SAM-dependent_MTases_sf"/>
</dbReference>